<dbReference type="Pfam" id="PF04205">
    <property type="entry name" value="FMN_bind"/>
    <property type="match status" value="1"/>
</dbReference>
<proteinExistence type="predicted"/>
<feature type="domain" description="FMN-binding" evidence="2">
    <location>
        <begin position="63"/>
        <end position="152"/>
    </location>
</feature>
<gene>
    <name evidence="3" type="ORF">J2Z43_002339</name>
</gene>
<evidence type="ECO:0000259" key="2">
    <source>
        <dbReference type="SMART" id="SM00900"/>
    </source>
</evidence>
<dbReference type="RefSeq" id="WP_209457322.1">
    <property type="nucleotide sequence ID" value="NZ_BAAACS010000019.1"/>
</dbReference>
<name>A0ABS4EDB5_9FIRM</name>
<dbReference type="PROSITE" id="PS51257">
    <property type="entry name" value="PROKAR_LIPOPROTEIN"/>
    <property type="match status" value="1"/>
</dbReference>
<dbReference type="Proteomes" id="UP000767291">
    <property type="component" value="Unassembled WGS sequence"/>
</dbReference>
<protein>
    <submittedName>
        <fullName evidence="3">Major membrane immunogen (Membrane-anchored lipoprotein)</fullName>
    </submittedName>
</protein>
<feature type="region of interest" description="Disordered" evidence="1">
    <location>
        <begin position="21"/>
        <end position="58"/>
    </location>
</feature>
<evidence type="ECO:0000313" key="3">
    <source>
        <dbReference type="EMBL" id="MBP1855938.1"/>
    </source>
</evidence>
<keyword evidence="3" id="KW-0449">Lipoprotein</keyword>
<evidence type="ECO:0000313" key="4">
    <source>
        <dbReference type="Proteomes" id="UP000767291"/>
    </source>
</evidence>
<feature type="compositionally biased region" description="Basic and acidic residues" evidence="1">
    <location>
        <begin position="25"/>
        <end position="58"/>
    </location>
</feature>
<evidence type="ECO:0000256" key="1">
    <source>
        <dbReference type="SAM" id="MobiDB-lite"/>
    </source>
</evidence>
<organism evidence="3 4">
    <name type="scientific">Metaclostridioides mangenotii</name>
    <dbReference type="NCBI Taxonomy" id="1540"/>
    <lineage>
        <taxon>Bacteria</taxon>
        <taxon>Bacillati</taxon>
        <taxon>Bacillota</taxon>
        <taxon>Clostridia</taxon>
        <taxon>Peptostreptococcales</taxon>
        <taxon>Peptostreptococcaceae</taxon>
        <taxon>Metaclostridioides</taxon>
    </lineage>
</organism>
<keyword evidence="4" id="KW-1185">Reference proteome</keyword>
<dbReference type="EMBL" id="JAGGJX010000005">
    <property type="protein sequence ID" value="MBP1855938.1"/>
    <property type="molecule type" value="Genomic_DNA"/>
</dbReference>
<dbReference type="InterPro" id="IPR007329">
    <property type="entry name" value="FMN-bd"/>
</dbReference>
<sequence>MNKKILSVLCAGIISISVVGCSSKPAEEPKDDQKTEVSTPKDNESKLKDGTYEAETKDADDKGFKATATIVVKDGKISEAKYIEFSDKGDKKDDEEYNKKMKEVSGTNPQEYEVKIADQVVKAQSGEIDGVTGATGSSSKAKQLFAKAIENAGNGKTEKEMMEVKAAE</sequence>
<reference evidence="3 4" key="1">
    <citation type="submission" date="2021-03" db="EMBL/GenBank/DDBJ databases">
        <title>Genomic Encyclopedia of Type Strains, Phase IV (KMG-IV): sequencing the most valuable type-strain genomes for metagenomic binning, comparative biology and taxonomic classification.</title>
        <authorList>
            <person name="Goeker M."/>
        </authorList>
    </citation>
    <scope>NUCLEOTIDE SEQUENCE [LARGE SCALE GENOMIC DNA]</scope>
    <source>
        <strain evidence="3 4">DSM 1289</strain>
    </source>
</reference>
<comment type="caution">
    <text evidence="3">The sequence shown here is derived from an EMBL/GenBank/DDBJ whole genome shotgun (WGS) entry which is preliminary data.</text>
</comment>
<dbReference type="Gene3D" id="3.90.1010.20">
    <property type="match status" value="1"/>
</dbReference>
<dbReference type="SMART" id="SM00900">
    <property type="entry name" value="FMN_bind"/>
    <property type="match status" value="1"/>
</dbReference>
<accession>A0ABS4EDB5</accession>